<proteinExistence type="predicted"/>
<dbReference type="AlphaFoldDB" id="A0AAN8SX13"/>
<dbReference type="EMBL" id="JBANQN010000012">
    <property type="protein sequence ID" value="KAK6773963.1"/>
    <property type="molecule type" value="Genomic_DNA"/>
</dbReference>
<organism evidence="1 2">
    <name type="scientific">Solanum bulbocastanum</name>
    <name type="common">Wild potato</name>
    <dbReference type="NCBI Taxonomy" id="147425"/>
    <lineage>
        <taxon>Eukaryota</taxon>
        <taxon>Viridiplantae</taxon>
        <taxon>Streptophyta</taxon>
        <taxon>Embryophyta</taxon>
        <taxon>Tracheophyta</taxon>
        <taxon>Spermatophyta</taxon>
        <taxon>Magnoliopsida</taxon>
        <taxon>eudicotyledons</taxon>
        <taxon>Gunneridae</taxon>
        <taxon>Pentapetalae</taxon>
        <taxon>asterids</taxon>
        <taxon>lamiids</taxon>
        <taxon>Solanales</taxon>
        <taxon>Solanaceae</taxon>
        <taxon>Solanoideae</taxon>
        <taxon>Solaneae</taxon>
        <taxon>Solanum</taxon>
    </lineage>
</organism>
<evidence type="ECO:0000313" key="2">
    <source>
        <dbReference type="Proteomes" id="UP001371456"/>
    </source>
</evidence>
<sequence>MFKINSFEATTGKSIPLKLLSVIFKLCLVINTLPIKLQMTNLRQISIRLTIMIKKFIKIRLVKSNREKKHTQNIEEKIQHTHHS</sequence>
<protein>
    <submittedName>
        <fullName evidence="1">Uncharacterized protein</fullName>
    </submittedName>
</protein>
<accession>A0AAN8SX13</accession>
<evidence type="ECO:0000313" key="1">
    <source>
        <dbReference type="EMBL" id="KAK6773963.1"/>
    </source>
</evidence>
<keyword evidence="2" id="KW-1185">Reference proteome</keyword>
<dbReference type="Proteomes" id="UP001371456">
    <property type="component" value="Unassembled WGS sequence"/>
</dbReference>
<reference evidence="1 2" key="1">
    <citation type="submission" date="2024-02" db="EMBL/GenBank/DDBJ databases">
        <title>de novo genome assembly of Solanum bulbocastanum strain 11H21.</title>
        <authorList>
            <person name="Hosaka A.J."/>
        </authorList>
    </citation>
    <scope>NUCLEOTIDE SEQUENCE [LARGE SCALE GENOMIC DNA]</scope>
    <source>
        <tissue evidence="1">Young leaves</tissue>
    </source>
</reference>
<comment type="caution">
    <text evidence="1">The sequence shown here is derived from an EMBL/GenBank/DDBJ whole genome shotgun (WGS) entry which is preliminary data.</text>
</comment>
<gene>
    <name evidence="1" type="ORF">RDI58_029202</name>
</gene>
<name>A0AAN8SX13_SOLBU</name>